<name>A0A2B7WHJ7_9EURO</name>
<evidence type="ECO:0000313" key="2">
    <source>
        <dbReference type="Proteomes" id="UP000223968"/>
    </source>
</evidence>
<gene>
    <name evidence="1" type="ORF">AJ79_09742</name>
</gene>
<proteinExistence type="predicted"/>
<accession>A0A2B7WHJ7</accession>
<dbReference type="AlphaFoldDB" id="A0A2B7WHJ7"/>
<reference evidence="1 2" key="1">
    <citation type="submission" date="2017-10" db="EMBL/GenBank/DDBJ databases">
        <title>Comparative genomics in systemic dimorphic fungi from Ajellomycetaceae.</title>
        <authorList>
            <person name="Munoz J.F."/>
            <person name="Mcewen J.G."/>
            <person name="Clay O.K."/>
            <person name="Cuomo C.A."/>
        </authorList>
    </citation>
    <scope>NUCLEOTIDE SEQUENCE [LARGE SCALE GENOMIC DNA]</scope>
    <source>
        <strain evidence="1 2">UAMH5409</strain>
    </source>
</reference>
<comment type="caution">
    <text evidence="1">The sequence shown here is derived from an EMBL/GenBank/DDBJ whole genome shotgun (WGS) entry which is preliminary data.</text>
</comment>
<dbReference type="EMBL" id="PDNB01000297">
    <property type="protein sequence ID" value="PGG96054.1"/>
    <property type="molecule type" value="Genomic_DNA"/>
</dbReference>
<keyword evidence="2" id="KW-1185">Reference proteome</keyword>
<sequence length="95" mass="10401">MADMDAFRTMINSGHHIRVYKYEAGSSLTTGILSWVSKLNGGDVDFFVLKADWDSPEHPFAVDGDSGSLVFAKQEATVIPLDMQCESNTADDKSI</sequence>
<evidence type="ECO:0000313" key="1">
    <source>
        <dbReference type="EMBL" id="PGG96054.1"/>
    </source>
</evidence>
<protein>
    <submittedName>
        <fullName evidence="1">Uncharacterized protein</fullName>
    </submittedName>
</protein>
<organism evidence="1 2">
    <name type="scientific">Helicocarpus griseus UAMH5409</name>
    <dbReference type="NCBI Taxonomy" id="1447875"/>
    <lineage>
        <taxon>Eukaryota</taxon>
        <taxon>Fungi</taxon>
        <taxon>Dikarya</taxon>
        <taxon>Ascomycota</taxon>
        <taxon>Pezizomycotina</taxon>
        <taxon>Eurotiomycetes</taxon>
        <taxon>Eurotiomycetidae</taxon>
        <taxon>Onygenales</taxon>
        <taxon>Ajellomycetaceae</taxon>
        <taxon>Helicocarpus</taxon>
    </lineage>
</organism>
<dbReference type="Proteomes" id="UP000223968">
    <property type="component" value="Unassembled WGS sequence"/>
</dbReference>
<dbReference type="OrthoDB" id="4538301at2759"/>